<dbReference type="InterPro" id="IPR038120">
    <property type="entry name" value="Rpb1_funnel_sf"/>
</dbReference>
<dbReference type="Proteomes" id="UP001460270">
    <property type="component" value="Unassembled WGS sequence"/>
</dbReference>
<keyword evidence="5 11" id="KW-0548">Nucleotidyltransferase</keyword>
<reference evidence="15" key="1">
    <citation type="submission" date="2024-04" db="EMBL/GenBank/DDBJ databases">
        <title>Salinicola lusitanus LLJ914,a marine bacterium isolated from the Okinawa Trough.</title>
        <authorList>
            <person name="Li J."/>
        </authorList>
    </citation>
    <scope>NUCLEOTIDE SEQUENCE [LARGE SCALE GENOMIC DNA]</scope>
</reference>
<dbReference type="GO" id="GO:0005654">
    <property type="term" value="C:nucleoplasm"/>
    <property type="evidence" value="ECO:0007669"/>
    <property type="project" value="UniProtKB-ARBA"/>
</dbReference>
<keyword evidence="6" id="KW-0479">Metal-binding</keyword>
<dbReference type="Pfam" id="PF05000">
    <property type="entry name" value="RNA_pol_Rpb1_4"/>
    <property type="match status" value="1"/>
</dbReference>
<keyword evidence="7" id="KW-0862">Zinc</keyword>
<comment type="catalytic activity">
    <reaction evidence="11">
        <text>RNA(n) + a ribonucleoside 5'-triphosphate = RNA(n+1) + diphosphate</text>
        <dbReference type="Rhea" id="RHEA:21248"/>
        <dbReference type="Rhea" id="RHEA-COMP:14527"/>
        <dbReference type="Rhea" id="RHEA-COMP:17342"/>
        <dbReference type="ChEBI" id="CHEBI:33019"/>
        <dbReference type="ChEBI" id="CHEBI:61557"/>
        <dbReference type="ChEBI" id="CHEBI:140395"/>
        <dbReference type="EC" id="2.7.7.6"/>
    </reaction>
</comment>
<evidence type="ECO:0000259" key="13">
    <source>
        <dbReference type="PROSITE" id="PS50878"/>
    </source>
</evidence>
<evidence type="ECO:0000256" key="4">
    <source>
        <dbReference type="ARBA" id="ARBA00022679"/>
    </source>
</evidence>
<dbReference type="FunFam" id="1.10.274.100:FF:000003">
    <property type="entry name" value="DNA-directed RNA polymerase subunit"/>
    <property type="match status" value="1"/>
</dbReference>
<keyword evidence="4 11" id="KW-0808">Transferase</keyword>
<dbReference type="FunFam" id="1.10.132.30:FF:000001">
    <property type="entry name" value="DNA-directed RNA polymerase subunit"/>
    <property type="match status" value="1"/>
</dbReference>
<dbReference type="InterPro" id="IPR042102">
    <property type="entry name" value="RNA_pol_Rpb1_3_sf"/>
</dbReference>
<dbReference type="EMBL" id="JBBPFD010000007">
    <property type="protein sequence ID" value="KAK7918770.1"/>
    <property type="molecule type" value="Genomic_DNA"/>
</dbReference>
<dbReference type="Pfam" id="PF04983">
    <property type="entry name" value="RNA_pol_Rpb1_3"/>
    <property type="match status" value="1"/>
</dbReference>
<keyword evidence="8" id="KW-0460">Magnesium</keyword>
<feature type="compositionally biased region" description="Polar residues" evidence="12">
    <location>
        <begin position="1426"/>
        <end position="1443"/>
    </location>
</feature>
<gene>
    <name evidence="14" type="ORF">WMY93_010054</name>
</gene>
<dbReference type="GO" id="GO:0003677">
    <property type="term" value="F:DNA binding"/>
    <property type="evidence" value="ECO:0007669"/>
    <property type="project" value="InterPro"/>
</dbReference>
<keyword evidence="15" id="KW-1185">Reference proteome</keyword>
<dbReference type="GO" id="GO:0046872">
    <property type="term" value="F:metal ion binding"/>
    <property type="evidence" value="ECO:0007669"/>
    <property type="project" value="UniProtKB-KW"/>
</dbReference>
<protein>
    <recommendedName>
        <fullName evidence="11">DNA-directed RNA polymerase subunit</fullName>
        <ecNumber evidence="11">2.7.7.6</ecNumber>
    </recommendedName>
</protein>
<name>A0AAW0P6P5_9GOBI</name>
<dbReference type="InterPro" id="IPR044893">
    <property type="entry name" value="RNA_pol_Rpb1_clamp_domain"/>
</dbReference>
<organism evidence="14 15">
    <name type="scientific">Mugilogobius chulae</name>
    <name type="common">yellowstripe goby</name>
    <dbReference type="NCBI Taxonomy" id="88201"/>
    <lineage>
        <taxon>Eukaryota</taxon>
        <taxon>Metazoa</taxon>
        <taxon>Chordata</taxon>
        <taxon>Craniata</taxon>
        <taxon>Vertebrata</taxon>
        <taxon>Euteleostomi</taxon>
        <taxon>Actinopterygii</taxon>
        <taxon>Neopterygii</taxon>
        <taxon>Teleostei</taxon>
        <taxon>Neoteleostei</taxon>
        <taxon>Acanthomorphata</taxon>
        <taxon>Gobiaria</taxon>
        <taxon>Gobiiformes</taxon>
        <taxon>Gobioidei</taxon>
        <taxon>Gobiidae</taxon>
        <taxon>Gobionellinae</taxon>
        <taxon>Mugilogobius</taxon>
    </lineage>
</organism>
<dbReference type="PANTHER" id="PTHR48446">
    <property type="entry name" value="DNA-DIRECTED RNA POLYMERASE SUBUNIT BETA' N-TERMINAL SECTION"/>
    <property type="match status" value="1"/>
</dbReference>
<dbReference type="InterPro" id="IPR015700">
    <property type="entry name" value="RPC1"/>
</dbReference>
<evidence type="ECO:0000313" key="14">
    <source>
        <dbReference type="EMBL" id="KAK7918770.1"/>
    </source>
</evidence>
<feature type="domain" description="Reverse transcriptase" evidence="13">
    <location>
        <begin position="1"/>
        <end position="146"/>
    </location>
</feature>
<dbReference type="Gene3D" id="4.10.860.120">
    <property type="entry name" value="RNA polymerase II, clamp domain"/>
    <property type="match status" value="1"/>
</dbReference>
<dbReference type="EC" id="2.7.7.6" evidence="11"/>
<dbReference type="SMART" id="SM00663">
    <property type="entry name" value="RPOLA_N"/>
    <property type="match status" value="2"/>
</dbReference>
<keyword evidence="10" id="KW-0539">Nucleus</keyword>
<sequence length="1443" mass="162756">MKSAEQMRQQAHIQVVSKNLYSQDTRRTPLAHGVLDHRMGCVLSPLLYTLYTFDCRPSHPTNVIIKFADDTTVVGLIKNNTEAAYRDEVDNLVEWCSLNNLSLNSSKTKEVILDFRKKKETDPPPLYIKGDLVERVSHFKFLGTYICQDLTWTTNITSLVKKAQQRLYFLRTLRRANLPQALLLSFYRCSIESILTHDMLVWYSSCSALDKKTLDRVVKSAQDIIRTTLPSLPDLYRNRCLRRAKGIIQDSSHPAHSLFEVLPSGRRYRTIKSHTSSEPPVLWFQGTSEKDRPCLTCGKNLADCLGHYGYLDLELPCFHVGYFKAIIGILQMICKTCSRIMLTKEEKLQFLDYLKKPNLAYLQKRGLKKKISDKCRKRTICLSCSAYNGESLKRLSTLLKQVTVYGEKVRPAEDHSREIQDDKEDGGSFVSEFIQSFNTAIEHNKIIEPLLSRAQENLNPLVVLSLFRRIPAEDIPLLLMNPEAGKPSDLILTRLLVPPLCIRPSVVSDLKSGTNEDDLTMKLTEIIFLNDVIKKHRVTGAKTQMIMEDWDFLQLQCALYINSELSGIPLNMAPKKWTRGFVQRLKGKQGRFRGNLSGKRVDFSGRTVISPDPNLRIDEVAVPVHVAKILTYPEKVNKANLELMRKLVRNGPDVHPGANFIQNRSTQMKRFLKYGNREKIAQELRFGDVVERHLIDGDIVLFNRQPSLHKLSIMAHIARVKPHRTFRFNECVCTPYNADFDGDEMNLHLPQTEEAKAEALVLMGTKANLVTPRNGEPLIAAIQDFLTGRFRGNLSGKRVDFSGRTVISPDPNLRIDEVAVPVHVAKILTYPEKVNKANLELMRKLVRNGPDVHPGANFIQNRSTQMKRFLKYGNREKIAQELRFGDVVERHLIDGDIVLFNRQPSLHKLSIMAHIARVKPHRTFRFNECVCTPYNADFDGDEMNLHLPQTEEAKAEALVLMGTKANLVTPRNGEPLIAAIQDFLTGAYLLTFKDTFFDRSKVCQIVASILVGKDQKVRITLPRPAIIKPMALWTGKQIFSLILKPGNDCPVKANLRTKGKQYCGKGEDLCHNDSFVVIHNSELMCGSLDKGTLGSGSKNNIFYILLRDYGQLEAANAMSRLARLAPVFLSNRGFSIGIGDVTPGQGLLKAKQDLLDDGYTKCDEYIEALHTGKLQQQPGCTAEETLEALILRELSVIRDRAGSACLRELDKSNSPLTMALCGSKGSFINISQMIACVGQQAISGSRVPDGFENRSLPHFEKHSKLPAAKGFVANSFYSGLTPTEFFFHTMAGREGLVDTAVKTAETGYMQRRLVKSLEDLCSQYDLTVRSSTGDIIQFIYGGDGLDPADMEGKDEPLEFKRVLDNIRAVYSCHSEPALSQNELVLTADSIMKREDFLCCRDSFLEEIRKFIKSTSERIKKTRDKYGSTTMEPPSQKFCTSSIA</sequence>
<dbReference type="GO" id="GO:0008168">
    <property type="term" value="F:methyltransferase activity"/>
    <property type="evidence" value="ECO:0007669"/>
    <property type="project" value="InterPro"/>
</dbReference>
<dbReference type="InterPro" id="IPR000477">
    <property type="entry name" value="RT_dom"/>
</dbReference>
<dbReference type="CDD" id="cd02583">
    <property type="entry name" value="RNAP_III_RPC1_N"/>
    <property type="match status" value="1"/>
</dbReference>
<dbReference type="GO" id="GO:0016706">
    <property type="term" value="F:2-oxoglutarate-dependent dioxygenase activity"/>
    <property type="evidence" value="ECO:0007669"/>
    <property type="project" value="InterPro"/>
</dbReference>
<dbReference type="FunFam" id="3.30.1490.180:FF:000002">
    <property type="entry name" value="DNA-directed RNA polymerase subunit"/>
    <property type="match status" value="2"/>
</dbReference>
<proteinExistence type="inferred from homology"/>
<comment type="similarity">
    <text evidence="2 11">Belongs to the RNA polymerase beta' chain family.</text>
</comment>
<dbReference type="Pfam" id="PF04998">
    <property type="entry name" value="RNA_pol_Rpb1_5"/>
    <property type="match status" value="1"/>
</dbReference>
<dbReference type="PANTHER" id="PTHR48446:SF1">
    <property type="entry name" value="DNA-DIRECTED RNA POLYMERASE SUBUNIT BETA' N-TERMINAL SECTION"/>
    <property type="match status" value="1"/>
</dbReference>
<dbReference type="Pfam" id="PF00623">
    <property type="entry name" value="RNA_pol_Rpb1_2"/>
    <property type="match status" value="2"/>
</dbReference>
<keyword evidence="3 11" id="KW-0240">DNA-directed RNA polymerase</keyword>
<evidence type="ECO:0000313" key="15">
    <source>
        <dbReference type="Proteomes" id="UP001460270"/>
    </source>
</evidence>
<dbReference type="InterPro" id="IPR007083">
    <property type="entry name" value="RNA_pol_Rpb1_4"/>
</dbReference>
<dbReference type="InterPro" id="IPR035697">
    <property type="entry name" value="RNAP_III_RPC1_N"/>
</dbReference>
<evidence type="ECO:0000256" key="12">
    <source>
        <dbReference type="SAM" id="MobiDB-lite"/>
    </source>
</evidence>
<dbReference type="Gene3D" id="1.10.132.30">
    <property type="match status" value="1"/>
</dbReference>
<dbReference type="InterPro" id="IPR007081">
    <property type="entry name" value="RNA_pol_Rpb1_5"/>
</dbReference>
<dbReference type="SUPFAM" id="SSF64484">
    <property type="entry name" value="beta and beta-prime subunits of DNA dependent RNA-polymerase"/>
    <property type="match status" value="2"/>
</dbReference>
<evidence type="ECO:0000256" key="3">
    <source>
        <dbReference type="ARBA" id="ARBA00022478"/>
    </source>
</evidence>
<dbReference type="Gene3D" id="3.30.1490.180">
    <property type="entry name" value="RNA polymerase ii"/>
    <property type="match status" value="2"/>
</dbReference>
<dbReference type="GO" id="GO:0003899">
    <property type="term" value="F:DNA-directed RNA polymerase activity"/>
    <property type="evidence" value="ECO:0007669"/>
    <property type="project" value="UniProtKB-EC"/>
</dbReference>
<evidence type="ECO:0000256" key="1">
    <source>
        <dbReference type="ARBA" id="ARBA00004123"/>
    </source>
</evidence>
<evidence type="ECO:0000256" key="7">
    <source>
        <dbReference type="ARBA" id="ARBA00022833"/>
    </source>
</evidence>
<dbReference type="InterPro" id="IPR007066">
    <property type="entry name" value="RNA_pol_Rpb1_3"/>
</dbReference>
<dbReference type="InterPro" id="IPR015095">
    <property type="entry name" value="AlkB_hom8_N"/>
</dbReference>
<dbReference type="Gene3D" id="1.10.274.100">
    <property type="entry name" value="RNA polymerase Rpb1, domain 3"/>
    <property type="match status" value="1"/>
</dbReference>
<dbReference type="InterPro" id="IPR006592">
    <property type="entry name" value="RNA_pol_N"/>
</dbReference>
<comment type="caution">
    <text evidence="14">The sequence shown here is derived from an EMBL/GenBank/DDBJ whole genome shotgun (WGS) entry which is preliminary data.</text>
</comment>
<dbReference type="InterPro" id="IPR000722">
    <property type="entry name" value="RNA_pol_asu"/>
</dbReference>
<dbReference type="Gene3D" id="6.20.50.80">
    <property type="match status" value="1"/>
</dbReference>
<dbReference type="FunFam" id="2.40.40.20:FF:000019">
    <property type="entry name" value="DNA-directed RNA polymerase II subunit RPB1"/>
    <property type="match status" value="2"/>
</dbReference>
<keyword evidence="9 11" id="KW-0804">Transcription</keyword>
<dbReference type="Gene3D" id="2.40.40.20">
    <property type="match status" value="2"/>
</dbReference>
<evidence type="ECO:0000256" key="5">
    <source>
        <dbReference type="ARBA" id="ARBA00022695"/>
    </source>
</evidence>
<dbReference type="Gene3D" id="6.10.250.2940">
    <property type="match status" value="1"/>
</dbReference>
<evidence type="ECO:0000256" key="8">
    <source>
        <dbReference type="ARBA" id="ARBA00022842"/>
    </source>
</evidence>
<dbReference type="InterPro" id="IPR007080">
    <property type="entry name" value="RNA_pol_Rpb1_1"/>
</dbReference>
<evidence type="ECO:0000256" key="6">
    <source>
        <dbReference type="ARBA" id="ARBA00022723"/>
    </source>
</evidence>
<dbReference type="Pfam" id="PF04997">
    <property type="entry name" value="RNA_pol_Rpb1_1"/>
    <property type="match status" value="1"/>
</dbReference>
<evidence type="ECO:0000256" key="10">
    <source>
        <dbReference type="ARBA" id="ARBA00023242"/>
    </source>
</evidence>
<evidence type="ECO:0000256" key="11">
    <source>
        <dbReference type="RuleBase" id="RU004279"/>
    </source>
</evidence>
<evidence type="ECO:0000256" key="2">
    <source>
        <dbReference type="ARBA" id="ARBA00006460"/>
    </source>
</evidence>
<dbReference type="PROSITE" id="PS50878">
    <property type="entry name" value="RT_POL"/>
    <property type="match status" value="1"/>
</dbReference>
<dbReference type="GO" id="GO:0006351">
    <property type="term" value="P:DNA-templated transcription"/>
    <property type="evidence" value="ECO:0007669"/>
    <property type="project" value="InterPro"/>
</dbReference>
<accession>A0AAW0P6P5</accession>
<comment type="subcellular location">
    <subcellularLocation>
        <location evidence="1">Nucleus</location>
    </subcellularLocation>
</comment>
<feature type="region of interest" description="Disordered" evidence="12">
    <location>
        <begin position="1422"/>
        <end position="1443"/>
    </location>
</feature>
<dbReference type="GO" id="GO:0000428">
    <property type="term" value="C:DNA-directed RNA polymerase complex"/>
    <property type="evidence" value="ECO:0007669"/>
    <property type="project" value="UniProtKB-KW"/>
</dbReference>
<dbReference type="Pfam" id="PF09004">
    <property type="entry name" value="ALKBH8_N"/>
    <property type="match status" value="1"/>
</dbReference>
<evidence type="ECO:0000256" key="9">
    <source>
        <dbReference type="ARBA" id="ARBA00023163"/>
    </source>
</evidence>
<comment type="function">
    <text evidence="11">DNA-dependent RNA polymerase catalyzes the transcription of DNA into RNA using the four ribonucleoside triphosphates as substrates.</text>
</comment>